<sequence length="345" mass="39155">MKIFLTGGSGFLGSPFMRYALTHEDDLLIVALSRSSVADEKIRHAYEGIKGGEDRVRIVRGSINDEGALREGLDGADIVVHMAAKVQPWGFYEEFERITIGGTRLLLSIIESLPKKPRLIYTSSFTALIGRHFPEGAILPNWAPYSKSKHFSEEYVLKSSIPETICLRLGWLWGKHDNVLLPKLYDLCTNPIWKLVPKCCHLSILHIDNACESIFLACKLPKDLFTTGEKKIYEIEDVEGKISVEDFVDIYVGTAYNMKPPRPFEKFRLPEWFVWGAVAFIESIPLLGYGKKWVIGVISREPLFCIFRDYRLKPKNVKEELGYVGKVSREEGLAELAACREIVPR</sequence>
<dbReference type="Pfam" id="PF01370">
    <property type="entry name" value="Epimerase"/>
    <property type="match status" value="1"/>
</dbReference>
<dbReference type="GO" id="GO:0004029">
    <property type="term" value="F:aldehyde dehydrogenase (NAD+) activity"/>
    <property type="evidence" value="ECO:0007669"/>
    <property type="project" value="TreeGrafter"/>
</dbReference>
<keyword evidence="3" id="KW-1185">Reference proteome</keyword>
<organism evidence="2 3">
    <name type="scientific">Acaulospora morrowiae</name>
    <dbReference type="NCBI Taxonomy" id="94023"/>
    <lineage>
        <taxon>Eukaryota</taxon>
        <taxon>Fungi</taxon>
        <taxon>Fungi incertae sedis</taxon>
        <taxon>Mucoromycota</taxon>
        <taxon>Glomeromycotina</taxon>
        <taxon>Glomeromycetes</taxon>
        <taxon>Diversisporales</taxon>
        <taxon>Acaulosporaceae</taxon>
        <taxon>Acaulospora</taxon>
    </lineage>
</organism>
<gene>
    <name evidence="2" type="ORF">AMORRO_LOCUS3372</name>
</gene>
<dbReference type="InterPro" id="IPR051783">
    <property type="entry name" value="NAD(P)-dependent_oxidoreduct"/>
</dbReference>
<dbReference type="Gene3D" id="3.40.50.720">
    <property type="entry name" value="NAD(P)-binding Rossmann-like Domain"/>
    <property type="match status" value="1"/>
</dbReference>
<dbReference type="AlphaFoldDB" id="A0A9N9F1C0"/>
<name>A0A9N9F1C0_9GLOM</name>
<reference evidence="2" key="1">
    <citation type="submission" date="2021-06" db="EMBL/GenBank/DDBJ databases">
        <authorList>
            <person name="Kallberg Y."/>
            <person name="Tangrot J."/>
            <person name="Rosling A."/>
        </authorList>
    </citation>
    <scope>NUCLEOTIDE SEQUENCE</scope>
    <source>
        <strain evidence="2">CL551</strain>
    </source>
</reference>
<dbReference type="OrthoDB" id="10058185at2759"/>
<accession>A0A9N9F1C0</accession>
<dbReference type="Proteomes" id="UP000789342">
    <property type="component" value="Unassembled WGS sequence"/>
</dbReference>
<evidence type="ECO:0000259" key="1">
    <source>
        <dbReference type="Pfam" id="PF01370"/>
    </source>
</evidence>
<dbReference type="InterPro" id="IPR036291">
    <property type="entry name" value="NAD(P)-bd_dom_sf"/>
</dbReference>
<comment type="caution">
    <text evidence="2">The sequence shown here is derived from an EMBL/GenBank/DDBJ whole genome shotgun (WGS) entry which is preliminary data.</text>
</comment>
<evidence type="ECO:0000313" key="3">
    <source>
        <dbReference type="Proteomes" id="UP000789342"/>
    </source>
</evidence>
<protein>
    <submittedName>
        <fullName evidence="2">14004_t:CDS:1</fullName>
    </submittedName>
</protein>
<feature type="domain" description="NAD-dependent epimerase/dehydratase" evidence="1">
    <location>
        <begin position="3"/>
        <end position="176"/>
    </location>
</feature>
<dbReference type="PANTHER" id="PTHR48079">
    <property type="entry name" value="PROTEIN YEEZ"/>
    <property type="match status" value="1"/>
</dbReference>
<dbReference type="InterPro" id="IPR001509">
    <property type="entry name" value="Epimerase_deHydtase"/>
</dbReference>
<proteinExistence type="predicted"/>
<evidence type="ECO:0000313" key="2">
    <source>
        <dbReference type="EMBL" id="CAG8503570.1"/>
    </source>
</evidence>
<dbReference type="SUPFAM" id="SSF51735">
    <property type="entry name" value="NAD(P)-binding Rossmann-fold domains"/>
    <property type="match status" value="1"/>
</dbReference>
<dbReference type="GO" id="GO:0005737">
    <property type="term" value="C:cytoplasm"/>
    <property type="evidence" value="ECO:0007669"/>
    <property type="project" value="TreeGrafter"/>
</dbReference>
<dbReference type="PANTHER" id="PTHR48079:SF6">
    <property type="entry name" value="NAD(P)-BINDING DOMAIN-CONTAINING PROTEIN-RELATED"/>
    <property type="match status" value="1"/>
</dbReference>
<dbReference type="EMBL" id="CAJVPV010001643">
    <property type="protein sequence ID" value="CAG8503570.1"/>
    <property type="molecule type" value="Genomic_DNA"/>
</dbReference>